<name>X1UNS1_9ZZZZ</name>
<comment type="caution">
    <text evidence="1">The sequence shown here is derived from an EMBL/GenBank/DDBJ whole genome shotgun (WGS) entry which is preliminary data.</text>
</comment>
<evidence type="ECO:0000313" key="1">
    <source>
        <dbReference type="EMBL" id="GAI93974.1"/>
    </source>
</evidence>
<dbReference type="AlphaFoldDB" id="X1UNS1"/>
<accession>X1UNS1</accession>
<reference evidence="1" key="1">
    <citation type="journal article" date="2014" name="Front. Microbiol.">
        <title>High frequency of phylogenetically diverse reductive dehalogenase-homologous genes in deep subseafloor sedimentary metagenomes.</title>
        <authorList>
            <person name="Kawai M."/>
            <person name="Futagami T."/>
            <person name="Toyoda A."/>
            <person name="Takaki Y."/>
            <person name="Nishi S."/>
            <person name="Hori S."/>
            <person name="Arai W."/>
            <person name="Tsubouchi T."/>
            <person name="Morono Y."/>
            <person name="Uchiyama I."/>
            <person name="Ito T."/>
            <person name="Fujiyama A."/>
            <person name="Inagaki F."/>
            <person name="Takami H."/>
        </authorList>
    </citation>
    <scope>NUCLEOTIDE SEQUENCE</scope>
    <source>
        <strain evidence="1">Expedition CK06-06</strain>
    </source>
</reference>
<proteinExistence type="predicted"/>
<feature type="non-terminal residue" evidence="1">
    <location>
        <position position="1"/>
    </location>
</feature>
<gene>
    <name evidence="1" type="ORF">S12H4_40551</name>
</gene>
<organism evidence="1">
    <name type="scientific">marine sediment metagenome</name>
    <dbReference type="NCBI Taxonomy" id="412755"/>
    <lineage>
        <taxon>unclassified sequences</taxon>
        <taxon>metagenomes</taxon>
        <taxon>ecological metagenomes</taxon>
    </lineage>
</organism>
<dbReference type="EMBL" id="BARW01024618">
    <property type="protein sequence ID" value="GAI93974.1"/>
    <property type="molecule type" value="Genomic_DNA"/>
</dbReference>
<protein>
    <submittedName>
        <fullName evidence="1">Uncharacterized protein</fullName>
    </submittedName>
</protein>
<sequence>GKLRRALKVLLNESKPLKERLDFLFPKNRPNYIKGLGKAVVTPILMVVYPTKYGVYNSKTERGLKKVKLHPQFGTGASFSDKYIKINKILNDLATDSNMSLFELDVVWWKISQLGD</sequence>